<keyword evidence="5" id="KW-0285">Flavoprotein</keyword>
<dbReference type="Gene3D" id="2.30.110.10">
    <property type="entry name" value="Electron Transport, Fmn-binding Protein, Chain A"/>
    <property type="match status" value="1"/>
</dbReference>
<evidence type="ECO:0000256" key="3">
    <source>
        <dbReference type="ARBA" id="ARBA00005037"/>
    </source>
</evidence>
<reference evidence="11 12" key="1">
    <citation type="journal article" date="2018" name="BMC Genomics">
        <title>The genome of Naegleria lovaniensis, the basis for a comparative approach to unravel pathogenicity factors of the human pathogenic amoeba N. fowleri.</title>
        <authorList>
            <person name="Liechti N."/>
            <person name="Schurch N."/>
            <person name="Bruggmann R."/>
            <person name="Wittwer M."/>
        </authorList>
    </citation>
    <scope>NUCLEOTIDE SEQUENCE [LARGE SCALE GENOMIC DNA]</scope>
    <source>
        <strain evidence="11 12">ATCC 30569</strain>
    </source>
</reference>
<evidence type="ECO:0000313" key="11">
    <source>
        <dbReference type="EMBL" id="KAG2378152.1"/>
    </source>
</evidence>
<dbReference type="InterPro" id="IPR000659">
    <property type="entry name" value="Pyridox_Oxase"/>
</dbReference>
<feature type="region of interest" description="Disordered" evidence="8">
    <location>
        <begin position="142"/>
        <end position="167"/>
    </location>
</feature>
<evidence type="ECO:0000313" key="12">
    <source>
        <dbReference type="Proteomes" id="UP000816034"/>
    </source>
</evidence>
<dbReference type="GO" id="GO:0010181">
    <property type="term" value="F:FMN binding"/>
    <property type="evidence" value="ECO:0007669"/>
    <property type="project" value="InterPro"/>
</dbReference>
<feature type="domain" description="Pyridoxamine 5'-phosphate oxidase N-terminal" evidence="9">
    <location>
        <begin position="69"/>
        <end position="221"/>
    </location>
</feature>
<evidence type="ECO:0000256" key="2">
    <source>
        <dbReference type="ARBA" id="ARBA00004738"/>
    </source>
</evidence>
<evidence type="ECO:0000256" key="1">
    <source>
        <dbReference type="ARBA" id="ARBA00001917"/>
    </source>
</evidence>
<keyword evidence="12" id="KW-1185">Reference proteome</keyword>
<protein>
    <recommendedName>
        <fullName evidence="4">pyridoxal 5'-phosphate synthase</fullName>
        <ecNumber evidence="4">1.4.3.5</ecNumber>
    </recommendedName>
</protein>
<organism evidence="11 12">
    <name type="scientific">Naegleria lovaniensis</name>
    <name type="common">Amoeba</name>
    <dbReference type="NCBI Taxonomy" id="51637"/>
    <lineage>
        <taxon>Eukaryota</taxon>
        <taxon>Discoba</taxon>
        <taxon>Heterolobosea</taxon>
        <taxon>Tetramitia</taxon>
        <taxon>Eutetramitia</taxon>
        <taxon>Vahlkampfiidae</taxon>
        <taxon>Naegleria</taxon>
    </lineage>
</organism>
<comment type="pathway">
    <text evidence="3">Cofactor metabolism; pyridoxal 5'-phosphate salvage; pyridoxal 5'-phosphate from pyridoxine 5'-phosphate: step 1/1.</text>
</comment>
<dbReference type="InterPro" id="IPR019576">
    <property type="entry name" value="Pyridoxamine_oxidase_dimer_C"/>
</dbReference>
<dbReference type="GO" id="GO:0004733">
    <property type="term" value="F:pyridoxamine phosphate oxidase activity"/>
    <property type="evidence" value="ECO:0007669"/>
    <property type="project" value="UniProtKB-EC"/>
</dbReference>
<evidence type="ECO:0000256" key="8">
    <source>
        <dbReference type="SAM" id="MobiDB-lite"/>
    </source>
</evidence>
<evidence type="ECO:0000259" key="9">
    <source>
        <dbReference type="Pfam" id="PF01243"/>
    </source>
</evidence>
<dbReference type="AlphaFoldDB" id="A0AA88GIU4"/>
<evidence type="ECO:0000256" key="4">
    <source>
        <dbReference type="ARBA" id="ARBA00012801"/>
    </source>
</evidence>
<dbReference type="GeneID" id="68101228"/>
<name>A0AA88GIU4_NAELO</name>
<dbReference type="InterPro" id="IPR011576">
    <property type="entry name" value="Pyridox_Oxase_N"/>
</dbReference>
<keyword evidence="7" id="KW-0560">Oxidoreductase</keyword>
<dbReference type="InterPro" id="IPR012349">
    <property type="entry name" value="Split_barrel_FMN-bd"/>
</dbReference>
<accession>A0AA88GIU4</accession>
<dbReference type="EC" id="1.4.3.5" evidence="4"/>
<dbReference type="Pfam" id="PF10590">
    <property type="entry name" value="PNP_phzG_C"/>
    <property type="match status" value="1"/>
</dbReference>
<dbReference type="RefSeq" id="XP_044545414.1">
    <property type="nucleotide sequence ID" value="XM_044698887.1"/>
</dbReference>
<dbReference type="SUPFAM" id="SSF50475">
    <property type="entry name" value="FMN-binding split barrel"/>
    <property type="match status" value="1"/>
</dbReference>
<dbReference type="PANTHER" id="PTHR10851:SF0">
    <property type="entry name" value="PYRIDOXINE-5'-PHOSPHATE OXIDASE"/>
    <property type="match status" value="1"/>
</dbReference>
<dbReference type="PANTHER" id="PTHR10851">
    <property type="entry name" value="PYRIDOXINE-5-PHOSPHATE OXIDASE"/>
    <property type="match status" value="1"/>
</dbReference>
<comment type="pathway">
    <text evidence="2">Cofactor metabolism; pyridoxal 5'-phosphate salvage; pyridoxal 5'-phosphate from pyridoxamine 5'-phosphate: step 1/1.</text>
</comment>
<dbReference type="GO" id="GO:0008615">
    <property type="term" value="P:pyridoxine biosynthetic process"/>
    <property type="evidence" value="ECO:0007669"/>
    <property type="project" value="InterPro"/>
</dbReference>
<gene>
    <name evidence="11" type="ORF">C9374_008774</name>
</gene>
<comment type="caution">
    <text evidence="11">The sequence shown here is derived from an EMBL/GenBank/DDBJ whole genome shotgun (WGS) entry which is preliminary data.</text>
</comment>
<dbReference type="Proteomes" id="UP000816034">
    <property type="component" value="Unassembled WGS sequence"/>
</dbReference>
<feature type="compositionally biased region" description="Low complexity" evidence="8">
    <location>
        <begin position="142"/>
        <end position="151"/>
    </location>
</feature>
<evidence type="ECO:0000259" key="10">
    <source>
        <dbReference type="Pfam" id="PF10590"/>
    </source>
</evidence>
<proteinExistence type="predicted"/>
<dbReference type="EMBL" id="PYSW02000035">
    <property type="protein sequence ID" value="KAG2378152.1"/>
    <property type="molecule type" value="Genomic_DNA"/>
</dbReference>
<feature type="domain" description="Pyridoxine 5'-phosphate oxidase dimerisation C-terminal" evidence="10">
    <location>
        <begin position="250"/>
        <end position="281"/>
    </location>
</feature>
<keyword evidence="6" id="KW-0288">FMN</keyword>
<evidence type="ECO:0000256" key="5">
    <source>
        <dbReference type="ARBA" id="ARBA00022630"/>
    </source>
</evidence>
<comment type="cofactor">
    <cofactor evidence="1">
        <name>FMN</name>
        <dbReference type="ChEBI" id="CHEBI:58210"/>
    </cofactor>
</comment>
<evidence type="ECO:0000256" key="7">
    <source>
        <dbReference type="ARBA" id="ARBA00023002"/>
    </source>
</evidence>
<dbReference type="Pfam" id="PF01243">
    <property type="entry name" value="PNPOx_N"/>
    <property type="match status" value="1"/>
</dbReference>
<evidence type="ECO:0000256" key="6">
    <source>
        <dbReference type="ARBA" id="ARBA00022643"/>
    </source>
</evidence>
<sequence length="343" mass="39181">MSQTGSSNFSQPCNPMLIFSEWYSQAQHTHQQLLHLLQEQFTSVSKTQHSSHTNSSLKESFISLPSILQLPPEPATMIVATVNPQTMQPSTRNVFLKSFNIERGEFVFCTNFQSRKANEMLQNDGKIALNFYWNYHHYNNNKNGNSNSQTNHSEREDDDAVEISSSPHFSDRVSVALNGRSRQVRIEGIGSLCSDEESDEYFNSRPLESRIASSVSQQSKIITGGRKQLLKEFENAQHELSSELRRPSHWGGIRVRAYSIEFWESGDHRLAHRVKYHRKGWPSTHTTNPTECSGNTLSSQESVTSKPFNACYSTNDHPVEATQQQDETLLQLEWELEPQILYP</sequence>